<protein>
    <submittedName>
        <fullName evidence="1">Uncharacterized protein</fullName>
    </submittedName>
</protein>
<dbReference type="EMBL" id="JAGQLJ010000179">
    <property type="protein sequence ID" value="MCA9381760.1"/>
    <property type="molecule type" value="Genomic_DNA"/>
</dbReference>
<sequence>KLGYKGTYAGYGYKTIKQILGEIDKIRKENPKNASVLAALKDIEDGIVKIAPSKSYTNLENSGGATYNVNSFKVDNNDKDYKLAISTYENDGFSAKAIENKSGGLYDMSTKEKIKLETKNAKVEEKINFTGITFNNKLGEFGISGSMGTPELEGDDSNKHIITKDGKYQFKDKVRDVWIKDDNINASTLKSLYQGDDYLALLAGNILPAIYGKIRVRKGLSTNIEIGNTIYKLTNDGDGKVKISKGGVEVSFNGESSIEDFKVPYAIAEDQANSITSQQSASGGGRSYTPTFGGGSYNSFSTGSQGGAANAVGKGISDGSNMSFKELVKSIESPDAHGDKEYA</sequence>
<reference evidence="1" key="2">
    <citation type="journal article" date="2021" name="Microbiome">
        <title>Successional dynamics and alternative stable states in a saline activated sludge microbial community over 9 years.</title>
        <authorList>
            <person name="Wang Y."/>
            <person name="Ye J."/>
            <person name="Ju F."/>
            <person name="Liu L."/>
            <person name="Boyd J.A."/>
            <person name="Deng Y."/>
            <person name="Parks D.H."/>
            <person name="Jiang X."/>
            <person name="Yin X."/>
            <person name="Woodcroft B.J."/>
            <person name="Tyson G.W."/>
            <person name="Hugenholtz P."/>
            <person name="Polz M.F."/>
            <person name="Zhang T."/>
        </authorList>
    </citation>
    <scope>NUCLEOTIDE SEQUENCE</scope>
    <source>
        <strain evidence="1">HKST-UBA13</strain>
    </source>
</reference>
<organism evidence="1 2">
    <name type="scientific">Candidatus Dojkabacteria bacterium</name>
    <dbReference type="NCBI Taxonomy" id="2099670"/>
    <lineage>
        <taxon>Bacteria</taxon>
        <taxon>Candidatus Dojkabacteria</taxon>
    </lineage>
</organism>
<accession>A0A955L2L6</accession>
<comment type="caution">
    <text evidence="1">The sequence shown here is derived from an EMBL/GenBank/DDBJ whole genome shotgun (WGS) entry which is preliminary data.</text>
</comment>
<gene>
    <name evidence="1" type="ORF">KC678_05830</name>
</gene>
<proteinExistence type="predicted"/>
<feature type="non-terminal residue" evidence="1">
    <location>
        <position position="343"/>
    </location>
</feature>
<evidence type="ECO:0000313" key="1">
    <source>
        <dbReference type="EMBL" id="MCA9381760.1"/>
    </source>
</evidence>
<reference evidence="1" key="1">
    <citation type="submission" date="2020-04" db="EMBL/GenBank/DDBJ databases">
        <authorList>
            <person name="Zhang T."/>
        </authorList>
    </citation>
    <scope>NUCLEOTIDE SEQUENCE</scope>
    <source>
        <strain evidence="1">HKST-UBA13</strain>
    </source>
</reference>
<dbReference type="Proteomes" id="UP000775877">
    <property type="component" value="Unassembled WGS sequence"/>
</dbReference>
<evidence type="ECO:0000313" key="2">
    <source>
        <dbReference type="Proteomes" id="UP000775877"/>
    </source>
</evidence>
<feature type="non-terminal residue" evidence="1">
    <location>
        <position position="1"/>
    </location>
</feature>
<name>A0A955L2L6_9BACT</name>
<dbReference type="AlphaFoldDB" id="A0A955L2L6"/>